<protein>
    <submittedName>
        <fullName evidence="1">Uncharacterized protein</fullName>
    </submittedName>
</protein>
<organism evidence="1 2">
    <name type="scientific">Yoonia sediminilitoris</name>
    <dbReference type="NCBI Taxonomy" id="1286148"/>
    <lineage>
        <taxon>Bacteria</taxon>
        <taxon>Pseudomonadati</taxon>
        <taxon>Pseudomonadota</taxon>
        <taxon>Alphaproteobacteria</taxon>
        <taxon>Rhodobacterales</taxon>
        <taxon>Paracoccaceae</taxon>
        <taxon>Yoonia</taxon>
    </lineage>
</organism>
<evidence type="ECO:0000313" key="1">
    <source>
        <dbReference type="EMBL" id="PUB17388.1"/>
    </source>
</evidence>
<accession>A0A2T6KMD9</accession>
<dbReference type="Proteomes" id="UP000244523">
    <property type="component" value="Unassembled WGS sequence"/>
</dbReference>
<dbReference type="RefSeq" id="WP_108385510.1">
    <property type="nucleotide sequence ID" value="NZ_QBUD01000002.1"/>
</dbReference>
<dbReference type="OrthoDB" id="8263000at2"/>
<keyword evidence="2" id="KW-1185">Reference proteome</keyword>
<dbReference type="EMBL" id="QBUD01000002">
    <property type="protein sequence ID" value="PUB17388.1"/>
    <property type="molecule type" value="Genomic_DNA"/>
</dbReference>
<dbReference type="AlphaFoldDB" id="A0A2T6KMD9"/>
<sequence length="727" mass="80660">MKSDPAPELPFGTLRTLGIAAAQKLSGNIWTDYNLHDPGVTLLEQTAFALTEIAYQSDHNVRDLLTRQAQETDYGQLALFAPAEVLTSLPVTLRDIAGILSDITGVERVFTRNGPALGLVSLLIVPAELTTSDAERNTLVEQVRATFDKHRLLCSDVHAVEIATPQPVQLRGTLQIDPLGDPDAIAAEVIFRTKHVLRGIKPSHLNQLQGATRNDAFRDPSALLPALLPEASGAKQLDVILTAIKSIPFVQEVTHFDVISEATGLSIKESGSELAPNAYFETGRPTEKMLGNLFLRRDNAAIALNIHAINDELVRWEAAEIAAKGNRKDANDWDVLTQGQHRNIGMDGVDAMLPAIYRPAPHANNAAAKARTQASNQLSAYRRLTNAHLRGLIAPIAGLSDRFCISQTIDDTDPAQVRERVAVLDYLIALQGEAMPKIDPVTLHTYRGLSQQERWKVSWRADYLANLAAYNSLKGSADPVHGFVGRVTHLADLQQPGQSLIDASLVKLIRQPQPALRASPDAQAAPPEAPFDVFVNRRDDVAPLDQEGLARYCPWLLDGQTTPDLFRLSAQQTSYKIFEIDDKRLELRFDPGAGYAHHICDTGTDRNALEERGNQIRLTFQMLNQQAEEIWLIEDIRLRQDAVDFSPATAYALLPNWTLRTQDPAFQQFISNLVRELAPAHVHVRLSWLSPWKMELVKTRHARWKKQPDKANTRKLRATLRRLGDCP</sequence>
<gene>
    <name evidence="1" type="ORF">C8N45_102400</name>
</gene>
<evidence type="ECO:0000313" key="2">
    <source>
        <dbReference type="Proteomes" id="UP000244523"/>
    </source>
</evidence>
<name>A0A2T6KMD9_9RHOB</name>
<proteinExistence type="predicted"/>
<reference evidence="1 2" key="1">
    <citation type="submission" date="2018-04" db="EMBL/GenBank/DDBJ databases">
        <title>Genomic Encyclopedia of Archaeal and Bacterial Type Strains, Phase II (KMG-II): from individual species to whole genera.</title>
        <authorList>
            <person name="Goeker M."/>
        </authorList>
    </citation>
    <scope>NUCLEOTIDE SEQUENCE [LARGE SCALE GENOMIC DNA]</scope>
    <source>
        <strain evidence="1 2">DSM 29955</strain>
    </source>
</reference>
<comment type="caution">
    <text evidence="1">The sequence shown here is derived from an EMBL/GenBank/DDBJ whole genome shotgun (WGS) entry which is preliminary data.</text>
</comment>